<protein>
    <recommendedName>
        <fullName evidence="4">Tripartite tricarboxylate transporter TctB family protein</fullName>
    </recommendedName>
</protein>
<dbReference type="Proteomes" id="UP001521150">
    <property type="component" value="Unassembled WGS sequence"/>
</dbReference>
<evidence type="ECO:0000313" key="2">
    <source>
        <dbReference type="EMBL" id="MCE7003628.1"/>
    </source>
</evidence>
<sequence>MADYRADVDPGFRIARELMKFLMNAALVVAPAFLGGLAIFFVSRAFVAGVGSGFRSLAAIVFPLMVLAFVYAGKKLSHEVERQRKVELPELPTLAEVAIMAVVGGVSMLLLELSTTIPIVELVLATGFSFIVYVLGQGRDRAAPYCLGLVIGSLGYVIIVGVPHF</sequence>
<feature type="transmembrane region" description="Helical" evidence="1">
    <location>
        <begin position="21"/>
        <end position="42"/>
    </location>
</feature>
<keyword evidence="3" id="KW-1185">Reference proteome</keyword>
<evidence type="ECO:0000256" key="1">
    <source>
        <dbReference type="SAM" id="Phobius"/>
    </source>
</evidence>
<keyword evidence="1" id="KW-0472">Membrane</keyword>
<dbReference type="EMBL" id="JAJVCN010000001">
    <property type="protein sequence ID" value="MCE7003628.1"/>
    <property type="molecule type" value="Genomic_DNA"/>
</dbReference>
<keyword evidence="1" id="KW-0812">Transmembrane</keyword>
<feature type="transmembrane region" description="Helical" evidence="1">
    <location>
        <begin position="142"/>
        <end position="162"/>
    </location>
</feature>
<feature type="transmembrane region" description="Helical" evidence="1">
    <location>
        <begin position="54"/>
        <end position="72"/>
    </location>
</feature>
<proteinExistence type="predicted"/>
<organism evidence="2 3">
    <name type="scientific">Kibdelosporangium philippinense</name>
    <dbReference type="NCBI Taxonomy" id="211113"/>
    <lineage>
        <taxon>Bacteria</taxon>
        <taxon>Bacillati</taxon>
        <taxon>Actinomycetota</taxon>
        <taxon>Actinomycetes</taxon>
        <taxon>Pseudonocardiales</taxon>
        <taxon>Pseudonocardiaceae</taxon>
        <taxon>Kibdelosporangium</taxon>
    </lineage>
</organism>
<reference evidence="2 3" key="1">
    <citation type="submission" date="2021-12" db="EMBL/GenBank/DDBJ databases">
        <title>Genome sequence of Kibdelosporangium philippinense ATCC 49844.</title>
        <authorList>
            <person name="Fedorov E.A."/>
            <person name="Omeragic M."/>
            <person name="Shalygina K.F."/>
            <person name="Maclea K.S."/>
        </authorList>
    </citation>
    <scope>NUCLEOTIDE SEQUENCE [LARGE SCALE GENOMIC DNA]</scope>
    <source>
        <strain evidence="2 3">ATCC 49844</strain>
    </source>
</reference>
<comment type="caution">
    <text evidence="2">The sequence shown here is derived from an EMBL/GenBank/DDBJ whole genome shotgun (WGS) entry which is preliminary data.</text>
</comment>
<accession>A0ABS8Z9B6</accession>
<dbReference type="RefSeq" id="WP_233725203.1">
    <property type="nucleotide sequence ID" value="NZ_JAJVCN010000001.1"/>
</dbReference>
<keyword evidence="1" id="KW-1133">Transmembrane helix</keyword>
<feature type="transmembrane region" description="Helical" evidence="1">
    <location>
        <begin position="117"/>
        <end position="135"/>
    </location>
</feature>
<name>A0ABS8Z9B6_9PSEU</name>
<feature type="transmembrane region" description="Helical" evidence="1">
    <location>
        <begin position="93"/>
        <end position="111"/>
    </location>
</feature>
<evidence type="ECO:0000313" key="3">
    <source>
        <dbReference type="Proteomes" id="UP001521150"/>
    </source>
</evidence>
<evidence type="ECO:0008006" key="4">
    <source>
        <dbReference type="Google" id="ProtNLM"/>
    </source>
</evidence>
<gene>
    <name evidence="2" type="ORF">LWC34_12435</name>
</gene>